<keyword evidence="3" id="KW-1185">Reference proteome</keyword>
<protein>
    <submittedName>
        <fullName evidence="2">Uncharacterized protein</fullName>
    </submittedName>
</protein>
<comment type="caution">
    <text evidence="2">The sequence shown here is derived from an EMBL/GenBank/DDBJ whole genome shotgun (WGS) entry which is preliminary data.</text>
</comment>
<organism evidence="2 3">
    <name type="scientific">Elysia crispata</name>
    <name type="common">lettuce slug</name>
    <dbReference type="NCBI Taxonomy" id="231223"/>
    <lineage>
        <taxon>Eukaryota</taxon>
        <taxon>Metazoa</taxon>
        <taxon>Spiralia</taxon>
        <taxon>Lophotrochozoa</taxon>
        <taxon>Mollusca</taxon>
        <taxon>Gastropoda</taxon>
        <taxon>Heterobranchia</taxon>
        <taxon>Euthyneura</taxon>
        <taxon>Panpulmonata</taxon>
        <taxon>Sacoglossa</taxon>
        <taxon>Placobranchoidea</taxon>
        <taxon>Plakobranchidae</taxon>
        <taxon>Elysia</taxon>
    </lineage>
</organism>
<feature type="compositionally biased region" description="Polar residues" evidence="1">
    <location>
        <begin position="28"/>
        <end position="47"/>
    </location>
</feature>
<proteinExistence type="predicted"/>
<dbReference type="Proteomes" id="UP001283361">
    <property type="component" value="Unassembled WGS sequence"/>
</dbReference>
<name>A0AAE1DY69_9GAST</name>
<accession>A0AAE1DY69</accession>
<evidence type="ECO:0000313" key="3">
    <source>
        <dbReference type="Proteomes" id="UP001283361"/>
    </source>
</evidence>
<feature type="region of interest" description="Disordered" evidence="1">
    <location>
        <begin position="1"/>
        <end position="65"/>
    </location>
</feature>
<evidence type="ECO:0000313" key="2">
    <source>
        <dbReference type="EMBL" id="KAK3785908.1"/>
    </source>
</evidence>
<sequence length="167" mass="18597">MGNSKQGCRAKQRKFHGNKHTNSKPKIPQSNSQPISDNINIEESTCPSAKKNKNPHQEQSETRSSKGGFILVDSGLLTDFFSSYIACPECEDRSVMCELFENRNGFAHEINVNCPKCDWKITLKTSKTGSVNKHKEVNVRMVAFIRSLGKGTGPCKIFLPISTAHLQ</sequence>
<feature type="compositionally biased region" description="Basic and acidic residues" evidence="1">
    <location>
        <begin position="55"/>
        <end position="64"/>
    </location>
</feature>
<dbReference type="AlphaFoldDB" id="A0AAE1DY69"/>
<evidence type="ECO:0000256" key="1">
    <source>
        <dbReference type="SAM" id="MobiDB-lite"/>
    </source>
</evidence>
<reference evidence="2" key="1">
    <citation type="journal article" date="2023" name="G3 (Bethesda)">
        <title>A reference genome for the long-term kleptoplast-retaining sea slug Elysia crispata morphotype clarki.</title>
        <authorList>
            <person name="Eastman K.E."/>
            <person name="Pendleton A.L."/>
            <person name="Shaikh M.A."/>
            <person name="Suttiyut T."/>
            <person name="Ogas R."/>
            <person name="Tomko P."/>
            <person name="Gavelis G."/>
            <person name="Widhalm J.R."/>
            <person name="Wisecaver J.H."/>
        </authorList>
    </citation>
    <scope>NUCLEOTIDE SEQUENCE</scope>
    <source>
        <strain evidence="2">ECLA1</strain>
    </source>
</reference>
<dbReference type="EMBL" id="JAWDGP010002048">
    <property type="protein sequence ID" value="KAK3785908.1"/>
    <property type="molecule type" value="Genomic_DNA"/>
</dbReference>
<feature type="compositionally biased region" description="Basic residues" evidence="1">
    <location>
        <begin position="8"/>
        <end position="23"/>
    </location>
</feature>
<gene>
    <name evidence="2" type="ORF">RRG08_064171</name>
</gene>